<dbReference type="Proteomes" id="UP000799429">
    <property type="component" value="Unassembled WGS sequence"/>
</dbReference>
<sequence>MPAIVDEGMPEEDEEFEVGAVAEGIEEEEADEGAEIEIEVEVVEVVDFVVINVEGVVSEDDNSDEEKDSVAVIVVTVEKHGCDVENIEGEETGMLGVKLKDFVGVGIGDVLILVEVETVVVFPFPKELESGTELGITVGKEEGTPDITILEKLADTSVPMLETFVVESKELERQTVCIKIESVEGVGIKVDDVLVGLNGNVTGDGGVTAGSPETGSSIEDVAVGPDRDPDPDPERLLVTEGGN</sequence>
<evidence type="ECO:0000313" key="3">
    <source>
        <dbReference type="Proteomes" id="UP000799429"/>
    </source>
</evidence>
<reference evidence="2" key="1">
    <citation type="journal article" date="2020" name="Stud. Mycol.">
        <title>101 Dothideomycetes genomes: a test case for predicting lifestyles and emergence of pathogens.</title>
        <authorList>
            <person name="Haridas S."/>
            <person name="Albert R."/>
            <person name="Binder M."/>
            <person name="Bloem J."/>
            <person name="Labutti K."/>
            <person name="Salamov A."/>
            <person name="Andreopoulos B."/>
            <person name="Baker S."/>
            <person name="Barry K."/>
            <person name="Bills G."/>
            <person name="Bluhm B."/>
            <person name="Cannon C."/>
            <person name="Castanera R."/>
            <person name="Culley D."/>
            <person name="Daum C."/>
            <person name="Ezra D."/>
            <person name="Gonzalez J."/>
            <person name="Henrissat B."/>
            <person name="Kuo A."/>
            <person name="Liang C."/>
            <person name="Lipzen A."/>
            <person name="Lutzoni F."/>
            <person name="Magnuson J."/>
            <person name="Mondo S."/>
            <person name="Nolan M."/>
            <person name="Ohm R."/>
            <person name="Pangilinan J."/>
            <person name="Park H.-J."/>
            <person name="Ramirez L."/>
            <person name="Alfaro M."/>
            <person name="Sun H."/>
            <person name="Tritt A."/>
            <person name="Yoshinaga Y."/>
            <person name="Zwiers L.-H."/>
            <person name="Turgeon B."/>
            <person name="Goodwin S."/>
            <person name="Spatafora J."/>
            <person name="Crous P."/>
            <person name="Grigoriev I."/>
        </authorList>
    </citation>
    <scope>NUCLEOTIDE SEQUENCE</scope>
    <source>
        <strain evidence="2">CBS 101060</strain>
    </source>
</reference>
<comment type="caution">
    <text evidence="2">The sequence shown here is derived from an EMBL/GenBank/DDBJ whole genome shotgun (WGS) entry which is preliminary data.</text>
</comment>
<proteinExistence type="predicted"/>
<dbReference type="EMBL" id="MU006093">
    <property type="protein sequence ID" value="KAF2840212.1"/>
    <property type="molecule type" value="Genomic_DNA"/>
</dbReference>
<evidence type="ECO:0000313" key="2">
    <source>
        <dbReference type="EMBL" id="KAF2840212.1"/>
    </source>
</evidence>
<feature type="compositionally biased region" description="Basic and acidic residues" evidence="1">
    <location>
        <begin position="225"/>
        <end position="237"/>
    </location>
</feature>
<name>A0A9P4SCS6_9PEZI</name>
<organism evidence="2 3">
    <name type="scientific">Patellaria atrata CBS 101060</name>
    <dbReference type="NCBI Taxonomy" id="1346257"/>
    <lineage>
        <taxon>Eukaryota</taxon>
        <taxon>Fungi</taxon>
        <taxon>Dikarya</taxon>
        <taxon>Ascomycota</taxon>
        <taxon>Pezizomycotina</taxon>
        <taxon>Dothideomycetes</taxon>
        <taxon>Dothideomycetes incertae sedis</taxon>
        <taxon>Patellariales</taxon>
        <taxon>Patellariaceae</taxon>
        <taxon>Patellaria</taxon>
    </lineage>
</organism>
<dbReference type="AlphaFoldDB" id="A0A9P4SCS6"/>
<protein>
    <submittedName>
        <fullName evidence="2">Uncharacterized protein</fullName>
    </submittedName>
</protein>
<keyword evidence="3" id="KW-1185">Reference proteome</keyword>
<gene>
    <name evidence="2" type="ORF">M501DRAFT_991237</name>
</gene>
<evidence type="ECO:0000256" key="1">
    <source>
        <dbReference type="SAM" id="MobiDB-lite"/>
    </source>
</evidence>
<accession>A0A9P4SCS6</accession>
<feature type="region of interest" description="Disordered" evidence="1">
    <location>
        <begin position="203"/>
        <end position="243"/>
    </location>
</feature>